<feature type="coiled-coil region" evidence="1">
    <location>
        <begin position="4"/>
        <end position="73"/>
    </location>
</feature>
<evidence type="ECO:0000313" key="4">
    <source>
        <dbReference type="Proteomes" id="UP000434957"/>
    </source>
</evidence>
<feature type="region of interest" description="Disordered" evidence="2">
    <location>
        <begin position="195"/>
        <end position="253"/>
    </location>
</feature>
<keyword evidence="4" id="KW-1185">Reference proteome</keyword>
<evidence type="ECO:0000256" key="2">
    <source>
        <dbReference type="SAM" id="MobiDB-lite"/>
    </source>
</evidence>
<evidence type="ECO:0000256" key="1">
    <source>
        <dbReference type="SAM" id="Coils"/>
    </source>
</evidence>
<proteinExistence type="predicted"/>
<accession>A0A6A4AYR1</accession>
<keyword evidence="1" id="KW-0175">Coiled coil</keyword>
<dbReference type="Proteomes" id="UP000434957">
    <property type="component" value="Unassembled WGS sequence"/>
</dbReference>
<dbReference type="EMBL" id="QXFT01007537">
    <property type="protein sequence ID" value="KAE9266134.1"/>
    <property type="molecule type" value="Genomic_DNA"/>
</dbReference>
<dbReference type="AlphaFoldDB" id="A0A6A4AYR1"/>
<evidence type="ECO:0000313" key="3">
    <source>
        <dbReference type="EMBL" id="KAE9266134.1"/>
    </source>
</evidence>
<name>A0A6A4AYR1_9STRA</name>
<protein>
    <submittedName>
        <fullName evidence="3">Uncharacterized protein</fullName>
    </submittedName>
</protein>
<sequence>MVFLKHARAEVDQLKKEVKRHRALEVHNTKELESYRAAVDAHTELGDRLENRVKLAEETSDRLAQQIKREQEVFKASVASSTAQGRRLHQLLSRMDATDDSATVRYRRRIEDLEERVKRLVRANKTLRSRVKLEEMDPDVLVLVVEGLSTGELDWGLLDISERTRVLLKGLLRTADPAQTDDSLANDLARAAFMETDPLEESTPEARAADARKTTPGTSGDAVRKRKKRRSSSVARAPLRKRPREEPNASVVRSSLGRCQQAISSQEEEDDSQVTPVLAIVSQSRTFAFGRSRRLLHCCGTIAWLLGIHASSILAFDCCPRVVLVQG</sequence>
<organism evidence="3 4">
    <name type="scientific">Phytophthora rubi</name>
    <dbReference type="NCBI Taxonomy" id="129364"/>
    <lineage>
        <taxon>Eukaryota</taxon>
        <taxon>Sar</taxon>
        <taxon>Stramenopiles</taxon>
        <taxon>Oomycota</taxon>
        <taxon>Peronosporomycetes</taxon>
        <taxon>Peronosporales</taxon>
        <taxon>Peronosporaceae</taxon>
        <taxon>Phytophthora</taxon>
    </lineage>
</organism>
<feature type="coiled-coil region" evidence="1">
    <location>
        <begin position="103"/>
        <end position="130"/>
    </location>
</feature>
<comment type="caution">
    <text evidence="3">The sequence shown here is derived from an EMBL/GenBank/DDBJ whole genome shotgun (WGS) entry which is preliminary data.</text>
</comment>
<gene>
    <name evidence="3" type="ORF">PR003_g32228</name>
</gene>
<reference evidence="3 4" key="1">
    <citation type="submission" date="2018-08" db="EMBL/GenBank/DDBJ databases">
        <title>Genomic investigation of the strawberry pathogen Phytophthora fragariae indicates pathogenicity is determined by transcriptional variation in three key races.</title>
        <authorList>
            <person name="Adams T.M."/>
            <person name="Armitage A.D."/>
            <person name="Sobczyk M.K."/>
            <person name="Bates H.J."/>
            <person name="Dunwell J.M."/>
            <person name="Nellist C.F."/>
            <person name="Harrison R.J."/>
        </authorList>
    </citation>
    <scope>NUCLEOTIDE SEQUENCE [LARGE SCALE GENOMIC DNA]</scope>
    <source>
        <strain evidence="3 4">SCRP333</strain>
    </source>
</reference>